<evidence type="ECO:0000313" key="2">
    <source>
        <dbReference type="EMBL" id="XDJ14711.1"/>
    </source>
</evidence>
<proteinExistence type="predicted"/>
<keyword evidence="1" id="KW-0472">Membrane</keyword>
<name>A0AB39CCS0_9VIRU</name>
<dbReference type="EMBL" id="PQ015378">
    <property type="protein sequence ID" value="XDJ14711.1"/>
    <property type="molecule type" value="Genomic_DNA"/>
</dbReference>
<keyword evidence="1" id="KW-1133">Transmembrane helix</keyword>
<protein>
    <submittedName>
        <fullName evidence="2">Uncharacterized protein</fullName>
    </submittedName>
</protein>
<accession>A0AB39CCS0</accession>
<sequence>MNHWFYFGMVVLFSSGLFIGLGSMMLLEAHAHKRNGLLWPSMFSTPKLIVVVGVFALLCSFMYIHMELPK</sequence>
<organism evidence="2">
    <name type="scientific">Pseudomonas phage RVTF4</name>
    <dbReference type="NCBI Taxonomy" id="3236931"/>
    <lineage>
        <taxon>Viruses</taxon>
    </lineage>
</organism>
<reference evidence="2" key="1">
    <citation type="submission" date="2024-07" db="EMBL/GenBank/DDBJ databases">
        <authorList>
            <person name="Bringhurst R.M."/>
            <person name="Homer T.E."/>
        </authorList>
    </citation>
    <scope>NUCLEOTIDE SEQUENCE</scope>
</reference>
<evidence type="ECO:0000256" key="1">
    <source>
        <dbReference type="SAM" id="Phobius"/>
    </source>
</evidence>
<keyword evidence="1" id="KW-0812">Transmembrane</keyword>
<feature type="transmembrane region" description="Helical" evidence="1">
    <location>
        <begin position="6"/>
        <end position="27"/>
    </location>
</feature>
<feature type="transmembrane region" description="Helical" evidence="1">
    <location>
        <begin position="48"/>
        <end position="66"/>
    </location>
</feature>